<protein>
    <recommendedName>
        <fullName evidence="2">UPF0301 protein H0I76_01875</fullName>
    </recommendedName>
</protein>
<dbReference type="NCBIfam" id="NF001268">
    <property type="entry name" value="PRK00228.1-4"/>
    <property type="match status" value="1"/>
</dbReference>
<proteinExistence type="inferred from homology"/>
<reference evidence="3" key="1">
    <citation type="submission" date="2020-12" db="EMBL/GenBank/DDBJ databases">
        <title>Bacterial taxonomy.</title>
        <authorList>
            <person name="Pan X."/>
        </authorList>
    </citation>
    <scope>NUCLEOTIDE SEQUENCE</scope>
    <source>
        <strain evidence="3">M0105</strain>
    </source>
</reference>
<comment type="caution">
    <text evidence="3">The sequence shown here is derived from an EMBL/GenBank/DDBJ whole genome shotgun (WGS) entry which is preliminary data.</text>
</comment>
<gene>
    <name evidence="3" type="ORF">H0I76_01875</name>
</gene>
<dbReference type="SUPFAM" id="SSF143456">
    <property type="entry name" value="VC0467-like"/>
    <property type="match status" value="1"/>
</dbReference>
<dbReference type="PANTHER" id="PTHR30327:SF1">
    <property type="entry name" value="UPF0301 PROTEIN YQGE"/>
    <property type="match status" value="1"/>
</dbReference>
<accession>A0A8J7M485</accession>
<dbReference type="InterPro" id="IPR003774">
    <property type="entry name" value="AlgH-like"/>
</dbReference>
<organism evidence="3 4">
    <name type="scientific">Thermohalobaculum xanthum</name>
    <dbReference type="NCBI Taxonomy" id="2753746"/>
    <lineage>
        <taxon>Bacteria</taxon>
        <taxon>Pseudomonadati</taxon>
        <taxon>Pseudomonadota</taxon>
        <taxon>Alphaproteobacteria</taxon>
        <taxon>Rhodobacterales</taxon>
        <taxon>Paracoccaceae</taxon>
        <taxon>Thermohalobaculum</taxon>
    </lineage>
</organism>
<dbReference type="EMBL" id="JAEHHL010000001">
    <property type="protein sequence ID" value="MBK0397924.1"/>
    <property type="molecule type" value="Genomic_DNA"/>
</dbReference>
<dbReference type="PANTHER" id="PTHR30327">
    <property type="entry name" value="UNCHARACTERIZED PROTEIN YQGE"/>
    <property type="match status" value="1"/>
</dbReference>
<dbReference type="Gene3D" id="3.40.1740.10">
    <property type="entry name" value="VC0467-like"/>
    <property type="match status" value="1"/>
</dbReference>
<name>A0A8J7M485_9RHOB</name>
<evidence type="ECO:0000313" key="3">
    <source>
        <dbReference type="EMBL" id="MBK0397924.1"/>
    </source>
</evidence>
<dbReference type="AlphaFoldDB" id="A0A8J7M485"/>
<dbReference type="GO" id="GO:0005829">
    <property type="term" value="C:cytosol"/>
    <property type="evidence" value="ECO:0007669"/>
    <property type="project" value="TreeGrafter"/>
</dbReference>
<keyword evidence="4" id="KW-1185">Reference proteome</keyword>
<evidence type="ECO:0000256" key="1">
    <source>
        <dbReference type="ARBA" id="ARBA00009600"/>
    </source>
</evidence>
<comment type="similarity">
    <text evidence="1 2">Belongs to the UPF0301 (AlgH) family.</text>
</comment>
<evidence type="ECO:0000313" key="4">
    <source>
        <dbReference type="Proteomes" id="UP000655420"/>
    </source>
</evidence>
<dbReference type="Proteomes" id="UP000655420">
    <property type="component" value="Unassembled WGS sequence"/>
</dbReference>
<evidence type="ECO:0000256" key="2">
    <source>
        <dbReference type="HAMAP-Rule" id="MF_00758"/>
    </source>
</evidence>
<sequence>MEGGPGHDPGVAQFLDGQILIAMPSMRDPRFERSLVYLCAHSAEGAMGIVINREAGELTLSDLFGTLEIPIGAALRAVHVRYGGPVEPGRGFVLHSSDYESPEATMQVDEEISMTATLDILHAMGAGHGPRDAIVALGYAGWAPGQLEDELRNNGWLTCNADRELLFGDEQAPKWERALAKLGISASMLVSPGGSA</sequence>
<dbReference type="Pfam" id="PF02622">
    <property type="entry name" value="DUF179"/>
    <property type="match status" value="1"/>
</dbReference>
<dbReference type="HAMAP" id="MF_00758">
    <property type="entry name" value="UPF0301"/>
    <property type="match status" value="1"/>
</dbReference>